<name>A0ABY7ZZS2_9ACTN</name>
<reference evidence="1 2" key="1">
    <citation type="submission" date="2023-02" db="EMBL/GenBank/DDBJ databases">
        <authorList>
            <person name="Mo P."/>
        </authorList>
    </citation>
    <scope>NUCLEOTIDE SEQUENCE [LARGE SCALE GENOMIC DNA]</scope>
    <source>
        <strain evidence="1 2">HUAS 3</strain>
    </source>
</reference>
<gene>
    <name evidence="1" type="ORF">PVK37_12990</name>
</gene>
<dbReference type="Proteomes" id="UP001219605">
    <property type="component" value="Chromosome"/>
</dbReference>
<keyword evidence="2" id="KW-1185">Reference proteome</keyword>
<accession>A0ABY7ZZS2</accession>
<dbReference type="RefSeq" id="WP_275034169.1">
    <property type="nucleotide sequence ID" value="NZ_CP118615.1"/>
</dbReference>
<proteinExistence type="predicted"/>
<sequence length="75" mass="8059">MVAHLVGADDLGVQEGGQRFVDAVPSSECACGLDGLSDLPFDRKCGGVEQWFRLEGPGLRHSGPLRLKQHQLPTC</sequence>
<evidence type="ECO:0000313" key="1">
    <source>
        <dbReference type="EMBL" id="WDZ87249.1"/>
    </source>
</evidence>
<organism evidence="1 2">
    <name type="scientific">Micromonospora cathayae</name>
    <dbReference type="NCBI Taxonomy" id="3028804"/>
    <lineage>
        <taxon>Bacteria</taxon>
        <taxon>Bacillati</taxon>
        <taxon>Actinomycetota</taxon>
        <taxon>Actinomycetes</taxon>
        <taxon>Micromonosporales</taxon>
        <taxon>Micromonosporaceae</taxon>
        <taxon>Micromonospora</taxon>
    </lineage>
</organism>
<evidence type="ECO:0000313" key="2">
    <source>
        <dbReference type="Proteomes" id="UP001219605"/>
    </source>
</evidence>
<dbReference type="EMBL" id="CP118615">
    <property type="protein sequence ID" value="WDZ87249.1"/>
    <property type="molecule type" value="Genomic_DNA"/>
</dbReference>
<protein>
    <submittedName>
        <fullName evidence="1">Uncharacterized protein</fullName>
    </submittedName>
</protein>